<feature type="region of interest" description="Disordered" evidence="4">
    <location>
        <begin position="703"/>
        <end position="738"/>
    </location>
</feature>
<evidence type="ECO:0008006" key="9">
    <source>
        <dbReference type="Google" id="ProtNLM"/>
    </source>
</evidence>
<comment type="similarity">
    <text evidence="2">Belongs to the rad21 family.</text>
</comment>
<dbReference type="PANTHER" id="PTHR12585">
    <property type="entry name" value="SCC1 / RAD21 FAMILY MEMBER"/>
    <property type="match status" value="1"/>
</dbReference>
<evidence type="ECO:0000259" key="5">
    <source>
        <dbReference type="Pfam" id="PF04824"/>
    </source>
</evidence>
<dbReference type="GO" id="GO:0007064">
    <property type="term" value="P:mitotic sister chromatid cohesion"/>
    <property type="evidence" value="ECO:0007669"/>
    <property type="project" value="TreeGrafter"/>
</dbReference>
<feature type="compositionally biased region" description="Pro residues" evidence="4">
    <location>
        <begin position="335"/>
        <end position="345"/>
    </location>
</feature>
<accession>A0A0W0GBI4</accession>
<feature type="compositionally biased region" description="Polar residues" evidence="4">
    <location>
        <begin position="604"/>
        <end position="614"/>
    </location>
</feature>
<dbReference type="Pfam" id="PF04824">
    <property type="entry name" value="Rad21_Rec8"/>
    <property type="match status" value="1"/>
</dbReference>
<dbReference type="eggNOG" id="KOG1213">
    <property type="taxonomic scope" value="Eukaryota"/>
</dbReference>
<dbReference type="InterPro" id="IPR006909">
    <property type="entry name" value="Rad21/Rec8_C_eu"/>
</dbReference>
<comment type="subcellular location">
    <subcellularLocation>
        <location evidence="1">Nucleus</location>
    </subcellularLocation>
</comment>
<evidence type="ECO:0000256" key="4">
    <source>
        <dbReference type="SAM" id="MobiDB-lite"/>
    </source>
</evidence>
<organism evidence="7 8">
    <name type="scientific">Moniliophthora roreri</name>
    <name type="common">Frosty pod rot fungus</name>
    <name type="synonym">Monilia roreri</name>
    <dbReference type="NCBI Taxonomy" id="221103"/>
    <lineage>
        <taxon>Eukaryota</taxon>
        <taxon>Fungi</taxon>
        <taxon>Dikarya</taxon>
        <taxon>Basidiomycota</taxon>
        <taxon>Agaricomycotina</taxon>
        <taxon>Agaricomycetes</taxon>
        <taxon>Agaricomycetidae</taxon>
        <taxon>Agaricales</taxon>
        <taxon>Marasmiineae</taxon>
        <taxon>Marasmiaceae</taxon>
        <taxon>Moniliophthora</taxon>
    </lineage>
</organism>
<dbReference type="EMBL" id="LATX01000565">
    <property type="protein sequence ID" value="KTB45901.1"/>
    <property type="molecule type" value="Genomic_DNA"/>
</dbReference>
<keyword evidence="3" id="KW-0539">Nucleus</keyword>
<name>A0A0W0GBI4_MONRR</name>
<dbReference type="PANTHER" id="PTHR12585:SF69">
    <property type="entry name" value="FI11703P"/>
    <property type="match status" value="1"/>
</dbReference>
<dbReference type="Proteomes" id="UP000054988">
    <property type="component" value="Unassembled WGS sequence"/>
</dbReference>
<dbReference type="Pfam" id="PF04825">
    <property type="entry name" value="Rad21_Rec8_N"/>
    <property type="match status" value="1"/>
</dbReference>
<gene>
    <name evidence="7" type="ORF">WG66_1521</name>
</gene>
<dbReference type="SUPFAM" id="SSF46785">
    <property type="entry name" value="Winged helix' DNA-binding domain"/>
    <property type="match status" value="1"/>
</dbReference>
<dbReference type="GO" id="GO:0003682">
    <property type="term" value="F:chromatin binding"/>
    <property type="evidence" value="ECO:0007669"/>
    <property type="project" value="TreeGrafter"/>
</dbReference>
<feature type="region of interest" description="Disordered" evidence="4">
    <location>
        <begin position="301"/>
        <end position="409"/>
    </location>
</feature>
<feature type="domain" description="Rad21/Rec8-like protein C-terminal eukaryotic" evidence="5">
    <location>
        <begin position="650"/>
        <end position="702"/>
    </location>
</feature>
<proteinExistence type="inferred from homology"/>
<feature type="compositionally biased region" description="Acidic residues" evidence="4">
    <location>
        <begin position="346"/>
        <end position="358"/>
    </location>
</feature>
<evidence type="ECO:0000259" key="6">
    <source>
        <dbReference type="Pfam" id="PF04825"/>
    </source>
</evidence>
<sequence>MSHICHNWPLWFEIDLTRFVRDTLFSSIMFYSEAILSRRGPLGKVWLAAHMERKLSKTQTLQTDIEESVSAIVDQEVEFMALRLSGQLLLGVVRIYSRKAKYLLDDCNEALLKIKMAFRPGMVDMTEEQLVANKNAITIQTNDFPDVDLFIPDINWRQDFEERQLTTAGHHQAHIDDITLPPTDTFEPLGFDIGFDVGPSDGIGSQDFELDLGLDFGDGPEQQEKEQDSMSVDGSVGVGRDAVSMRDSVGAQFMEDAMAMDLDLLSNRSKSRAPSEHGFGADMDVDMGGADFGGIDLGDFGINFGDGPAEGFPTEGERTPGQTRSPSRASSPLSEVPPTPPPEPGPEPEPEPEPEVAPEETPKVSKLKKKLKEKKQVIDSVTELQDGGPGAKVGRGRDGGLGGPQNKDLSDILTEPHFLPRSAVVMRLLEIHNDPLSHFLPTRVTPNGTFFCAAPPGLAPELADLFLRPINGTAKRRGTSPGKSSNKRPRLDDEVPVDEVEDVRRESRAPSVALGSDILGRASVGPDAGLDLPDQSGMMEMDDFQLNVPEFETGVDTGLPIERARSKSAAPSALSRLSTPAPDFDEGEISYADASCPIAVFDSRPTNQTQGSTQVEEEPVDTEGKGYSKNTVKALSIIRRELRPTEGDGEEQVLSFQKFSTKASRRAASSFFFELLVLSTRDCVRVSQEGPFENIEVRAKDKLWERQHRDSPAPSRLPSVAPSREPSVARSMGSVLGL</sequence>
<feature type="region of interest" description="Disordered" evidence="4">
    <location>
        <begin position="208"/>
        <end position="238"/>
    </location>
</feature>
<feature type="domain" description="Rad21/Rec8-like protein N-terminal" evidence="6">
    <location>
        <begin position="29"/>
        <end position="129"/>
    </location>
</feature>
<evidence type="ECO:0000256" key="3">
    <source>
        <dbReference type="ARBA" id="ARBA00023242"/>
    </source>
</evidence>
<evidence type="ECO:0000256" key="1">
    <source>
        <dbReference type="ARBA" id="ARBA00004123"/>
    </source>
</evidence>
<dbReference type="GO" id="GO:0005634">
    <property type="term" value="C:nucleus"/>
    <property type="evidence" value="ECO:0007669"/>
    <property type="project" value="UniProtKB-SubCell"/>
</dbReference>
<evidence type="ECO:0000313" key="8">
    <source>
        <dbReference type="Proteomes" id="UP000054988"/>
    </source>
</evidence>
<protein>
    <recommendedName>
        <fullName evidence="9">Double-strand-break repair protein rad21</fullName>
    </recommendedName>
</protein>
<comment type="caution">
    <text evidence="7">The sequence shown here is derived from an EMBL/GenBank/DDBJ whole genome shotgun (WGS) entry which is preliminary data.</text>
</comment>
<evidence type="ECO:0000256" key="2">
    <source>
        <dbReference type="ARBA" id="ARBA00009870"/>
    </source>
</evidence>
<dbReference type="InterPro" id="IPR039781">
    <property type="entry name" value="Rad21/Rec8-like"/>
</dbReference>
<dbReference type="GO" id="GO:1990414">
    <property type="term" value="P:replication-born double-strand break repair via sister chromatid exchange"/>
    <property type="evidence" value="ECO:0007669"/>
    <property type="project" value="TreeGrafter"/>
</dbReference>
<dbReference type="InterPro" id="IPR036390">
    <property type="entry name" value="WH_DNA-bd_sf"/>
</dbReference>
<dbReference type="InterPro" id="IPR023093">
    <property type="entry name" value="ScpA-like_C"/>
</dbReference>
<feature type="compositionally biased region" description="Polar residues" evidence="4">
    <location>
        <begin position="320"/>
        <end position="333"/>
    </location>
</feature>
<dbReference type="AlphaFoldDB" id="A0A0W0GBI4"/>
<dbReference type="GO" id="GO:0030892">
    <property type="term" value="C:mitotic cohesin complex"/>
    <property type="evidence" value="ECO:0007669"/>
    <property type="project" value="TreeGrafter"/>
</dbReference>
<dbReference type="InterPro" id="IPR006910">
    <property type="entry name" value="Rad21_Rec8_N"/>
</dbReference>
<feature type="region of interest" description="Disordered" evidence="4">
    <location>
        <begin position="603"/>
        <end position="626"/>
    </location>
</feature>
<feature type="region of interest" description="Disordered" evidence="4">
    <location>
        <begin position="472"/>
        <end position="509"/>
    </location>
</feature>
<evidence type="ECO:0000313" key="7">
    <source>
        <dbReference type="EMBL" id="KTB45901.1"/>
    </source>
</evidence>
<dbReference type="Gene3D" id="1.10.10.580">
    <property type="entry name" value="Structural maintenance of chromosome 1. Chain E"/>
    <property type="match status" value="1"/>
</dbReference>
<feature type="compositionally biased region" description="Gly residues" evidence="4">
    <location>
        <begin position="387"/>
        <end position="403"/>
    </location>
</feature>
<reference evidence="7 8" key="1">
    <citation type="submission" date="2015-12" db="EMBL/GenBank/DDBJ databases">
        <title>Draft genome sequence of Moniliophthora roreri, the causal agent of frosty pod rot of cacao.</title>
        <authorList>
            <person name="Aime M.C."/>
            <person name="Diaz-Valderrama J.R."/>
            <person name="Kijpornyongpan T."/>
            <person name="Phillips-Mora W."/>
        </authorList>
    </citation>
    <scope>NUCLEOTIDE SEQUENCE [LARGE SCALE GENOMIC DNA]</scope>
    <source>
        <strain evidence="7 8">MCA 2952</strain>
    </source>
</reference>